<accession>A0A8S3DSE9</accession>
<feature type="compositionally biased region" description="Polar residues" evidence="1">
    <location>
        <begin position="105"/>
        <end position="118"/>
    </location>
</feature>
<dbReference type="EMBL" id="CAJOBH010223086">
    <property type="protein sequence ID" value="CAF5036799.1"/>
    <property type="molecule type" value="Genomic_DNA"/>
</dbReference>
<proteinExistence type="predicted"/>
<feature type="compositionally biased region" description="Polar residues" evidence="1">
    <location>
        <begin position="55"/>
        <end position="70"/>
    </location>
</feature>
<evidence type="ECO:0000313" key="3">
    <source>
        <dbReference type="EMBL" id="CAF5097172.1"/>
    </source>
</evidence>
<name>A0A8S3DSE9_9BILA</name>
<evidence type="ECO:0000256" key="1">
    <source>
        <dbReference type="SAM" id="MobiDB-lite"/>
    </source>
</evidence>
<feature type="compositionally biased region" description="Low complexity" evidence="1">
    <location>
        <begin position="95"/>
        <end position="104"/>
    </location>
</feature>
<comment type="caution">
    <text evidence="2">The sequence shown here is derived from an EMBL/GenBank/DDBJ whole genome shotgun (WGS) entry which is preliminary data.</text>
</comment>
<sequence length="170" mass="19266">MKQELVRTKSKISSLKREMSSIQQLHLAQQQVHSHLSASAIISPDQESHHHHLHPTNQRSSSPTFPYSNETLDRPNHNHRRQKLTIDVKNLSISSNDESLSSPLYPTTNISSSTQTPPLKKFLTSTEQETRHSASLPSSYANVDSFITPSDEQLRLYLTETLQREKDSAV</sequence>
<feature type="region of interest" description="Disordered" evidence="1">
    <location>
        <begin position="95"/>
        <end position="118"/>
    </location>
</feature>
<gene>
    <name evidence="2" type="ORF">BYL167_LOCUS56467</name>
    <name evidence="3" type="ORF">GIL414_LOCUS62533</name>
</gene>
<feature type="region of interest" description="Disordered" evidence="1">
    <location>
        <begin position="45"/>
        <end position="81"/>
    </location>
</feature>
<dbReference type="Proteomes" id="UP000681720">
    <property type="component" value="Unassembled WGS sequence"/>
</dbReference>
<dbReference type="EMBL" id="CAJOBJ010252704">
    <property type="protein sequence ID" value="CAF5097172.1"/>
    <property type="molecule type" value="Genomic_DNA"/>
</dbReference>
<evidence type="ECO:0000313" key="4">
    <source>
        <dbReference type="Proteomes" id="UP000681967"/>
    </source>
</evidence>
<organism evidence="2 4">
    <name type="scientific">Rotaria magnacalcarata</name>
    <dbReference type="NCBI Taxonomy" id="392030"/>
    <lineage>
        <taxon>Eukaryota</taxon>
        <taxon>Metazoa</taxon>
        <taxon>Spiralia</taxon>
        <taxon>Gnathifera</taxon>
        <taxon>Rotifera</taxon>
        <taxon>Eurotatoria</taxon>
        <taxon>Bdelloidea</taxon>
        <taxon>Philodinida</taxon>
        <taxon>Philodinidae</taxon>
        <taxon>Rotaria</taxon>
    </lineage>
</organism>
<reference evidence="2" key="1">
    <citation type="submission" date="2021-02" db="EMBL/GenBank/DDBJ databases">
        <authorList>
            <person name="Nowell W R."/>
        </authorList>
    </citation>
    <scope>NUCLEOTIDE SEQUENCE</scope>
</reference>
<dbReference type="AlphaFoldDB" id="A0A8S3DSE9"/>
<dbReference type="Proteomes" id="UP000681967">
    <property type="component" value="Unassembled WGS sequence"/>
</dbReference>
<evidence type="ECO:0000313" key="2">
    <source>
        <dbReference type="EMBL" id="CAF5036799.1"/>
    </source>
</evidence>
<protein>
    <submittedName>
        <fullName evidence="2">Uncharacterized protein</fullName>
    </submittedName>
</protein>